<dbReference type="GO" id="GO:0008233">
    <property type="term" value="F:peptidase activity"/>
    <property type="evidence" value="ECO:0007669"/>
    <property type="project" value="UniProtKB-KW"/>
</dbReference>
<dbReference type="InterPro" id="IPR054722">
    <property type="entry name" value="PolX-like_BBD"/>
</dbReference>
<feature type="domain" description="Integrase catalytic" evidence="2">
    <location>
        <begin position="204"/>
        <end position="387"/>
    </location>
</feature>
<dbReference type="InterPro" id="IPR001584">
    <property type="entry name" value="Integrase_cat-core"/>
</dbReference>
<comment type="caution">
    <text evidence="3">The sequence shown here is derived from an EMBL/GenBank/DDBJ whole genome shotgun (WGS) entry which is preliminary data.</text>
</comment>
<evidence type="ECO:0000259" key="2">
    <source>
        <dbReference type="PROSITE" id="PS50994"/>
    </source>
</evidence>
<keyword evidence="1" id="KW-0378">Hydrolase</keyword>
<gene>
    <name evidence="3" type="ORF">L3X38_036224</name>
</gene>
<dbReference type="AlphaFoldDB" id="A0AAD4V359"/>
<dbReference type="GO" id="GO:0015074">
    <property type="term" value="P:DNA integration"/>
    <property type="evidence" value="ECO:0007669"/>
    <property type="project" value="InterPro"/>
</dbReference>
<evidence type="ECO:0000313" key="4">
    <source>
        <dbReference type="Proteomes" id="UP001054821"/>
    </source>
</evidence>
<dbReference type="InterPro" id="IPR036397">
    <property type="entry name" value="RNaseH_sf"/>
</dbReference>
<reference evidence="3 4" key="1">
    <citation type="journal article" date="2022" name="G3 (Bethesda)">
        <title>Whole-genome sequence and methylome profiling of the almond [Prunus dulcis (Mill.) D.A. Webb] cultivar 'Nonpareil'.</title>
        <authorList>
            <person name="D'Amico-Willman K.M."/>
            <person name="Ouma W.Z."/>
            <person name="Meulia T."/>
            <person name="Sideli G.M."/>
            <person name="Gradziel T.M."/>
            <person name="Fresnedo-Ramirez J."/>
        </authorList>
    </citation>
    <scope>NUCLEOTIDE SEQUENCE [LARGE SCALE GENOMIC DNA]</scope>
    <source>
        <strain evidence="3">Clone GOH B32 T37-40</strain>
    </source>
</reference>
<keyword evidence="4" id="KW-1185">Reference proteome</keyword>
<dbReference type="PROSITE" id="PS50994">
    <property type="entry name" value="INTEGRASE"/>
    <property type="match status" value="1"/>
</dbReference>
<organism evidence="3 4">
    <name type="scientific">Prunus dulcis</name>
    <name type="common">Almond</name>
    <name type="synonym">Amygdalus dulcis</name>
    <dbReference type="NCBI Taxonomy" id="3755"/>
    <lineage>
        <taxon>Eukaryota</taxon>
        <taxon>Viridiplantae</taxon>
        <taxon>Streptophyta</taxon>
        <taxon>Embryophyta</taxon>
        <taxon>Tracheophyta</taxon>
        <taxon>Spermatophyta</taxon>
        <taxon>Magnoliopsida</taxon>
        <taxon>eudicotyledons</taxon>
        <taxon>Gunneridae</taxon>
        <taxon>Pentapetalae</taxon>
        <taxon>rosids</taxon>
        <taxon>fabids</taxon>
        <taxon>Rosales</taxon>
        <taxon>Rosaceae</taxon>
        <taxon>Amygdaloideae</taxon>
        <taxon>Amygdaleae</taxon>
        <taxon>Prunus</taxon>
    </lineage>
</organism>
<dbReference type="GO" id="GO:0003676">
    <property type="term" value="F:nucleic acid binding"/>
    <property type="evidence" value="ECO:0007669"/>
    <property type="project" value="InterPro"/>
</dbReference>
<dbReference type="InterPro" id="IPR039537">
    <property type="entry name" value="Retrotran_Ty1/copia-like"/>
</dbReference>
<dbReference type="SUPFAM" id="SSF53098">
    <property type="entry name" value="Ribonuclease H-like"/>
    <property type="match status" value="1"/>
</dbReference>
<dbReference type="Pfam" id="PF13976">
    <property type="entry name" value="gag_pre-integrs"/>
    <property type="match status" value="1"/>
</dbReference>
<dbReference type="GO" id="GO:0006508">
    <property type="term" value="P:proteolysis"/>
    <property type="evidence" value="ECO:0007669"/>
    <property type="project" value="UniProtKB-KW"/>
</dbReference>
<dbReference type="PANTHER" id="PTHR42648:SF28">
    <property type="entry name" value="TRANSPOSON-ENCODED PROTEIN WITH RIBONUCLEASE H-LIKE AND RETROVIRUS ZINC FINGER-LIKE DOMAINS"/>
    <property type="match status" value="1"/>
</dbReference>
<sequence length="522" mass="59631">MTSSRLRSTMTQKESWTLDELIQVSVQEEISVCFESNLVDIYSDSWWLDSGATMHVSNSSHGFTTKRVPTKDEIKVYAGNGIQVKVEFIGDIKIRLESGFILDLIDVVYVPAMTRNLISVSRLAKAKFELVINDFGFSILRNKISVGNGTLVNGMYQLNVQASDQIMNIASTSKIQNKTQSSQLWHKRLCHISKERIKSLCKEHVLPPLDLTELDEVCINCVKGKLTNTRKKGAIKNDLSRFGYVYLITEKSSALDMFKVFKAEVENQLNLKIKVVRSDRGGEFYGKFDEAGRNPGPFAKFLQQEGIVAQYTNPGTPQQNGVSERRNQTLKDLMRRRAVFIEEGSDSFEERKLVFEEITEEENSPSQENNKSELMRVMPNTVLSNEEALPQLQTTTDLAQTEMDIDPPEIQHDDQQITEIRRSQRDRRPTLPNDYLVYLQETDHCEHSLDDPITFKQAITSSENEKWLVAMKSELSSMEKNKVWQLVSLTQGCKPIGCKWVYKTKRDSRGFIDRCKARLVAK</sequence>
<dbReference type="EMBL" id="JAJFAZ020000007">
    <property type="protein sequence ID" value="KAI5316517.1"/>
    <property type="molecule type" value="Genomic_DNA"/>
</dbReference>
<dbReference type="Proteomes" id="UP001054821">
    <property type="component" value="Chromosome 7"/>
</dbReference>
<proteinExistence type="predicted"/>
<accession>A0AAD4V359</accession>
<keyword evidence="1" id="KW-0645">Protease</keyword>
<dbReference type="Gene3D" id="3.30.420.10">
    <property type="entry name" value="Ribonuclease H-like superfamily/Ribonuclease H"/>
    <property type="match status" value="1"/>
</dbReference>
<protein>
    <recommendedName>
        <fullName evidence="2">Integrase catalytic domain-containing protein</fullName>
    </recommendedName>
</protein>
<dbReference type="InterPro" id="IPR025724">
    <property type="entry name" value="GAG-pre-integrase_dom"/>
</dbReference>
<dbReference type="PANTHER" id="PTHR42648">
    <property type="entry name" value="TRANSPOSASE, PUTATIVE-RELATED"/>
    <property type="match status" value="1"/>
</dbReference>
<evidence type="ECO:0000256" key="1">
    <source>
        <dbReference type="ARBA" id="ARBA00022670"/>
    </source>
</evidence>
<evidence type="ECO:0000313" key="3">
    <source>
        <dbReference type="EMBL" id="KAI5316517.1"/>
    </source>
</evidence>
<dbReference type="InterPro" id="IPR012337">
    <property type="entry name" value="RNaseH-like_sf"/>
</dbReference>
<dbReference type="Pfam" id="PF22936">
    <property type="entry name" value="Pol_BBD"/>
    <property type="match status" value="1"/>
</dbReference>
<name>A0AAD4V359_PRUDU</name>